<dbReference type="GO" id="GO:0005840">
    <property type="term" value="C:ribosome"/>
    <property type="evidence" value="ECO:0007669"/>
    <property type="project" value="UniProtKB-KW"/>
</dbReference>
<proteinExistence type="predicted"/>
<feature type="compositionally biased region" description="Polar residues" evidence="1">
    <location>
        <begin position="136"/>
        <end position="147"/>
    </location>
</feature>
<keyword evidence="2" id="KW-0687">Ribonucleoprotein</keyword>
<protein>
    <submittedName>
        <fullName evidence="2">28S ribosomal protein S25, mitochondrial</fullName>
    </submittedName>
</protein>
<gene>
    <name evidence="2" type="ORF">H4Q32_002299</name>
</gene>
<comment type="caution">
    <text evidence="2">The sequence shown here is derived from an EMBL/GenBank/DDBJ whole genome shotgun (WGS) entry which is preliminary data.</text>
</comment>
<evidence type="ECO:0000313" key="2">
    <source>
        <dbReference type="EMBL" id="KAI2664163.1"/>
    </source>
</evidence>
<sequence>MLLPLASSRLYCINSTRTEKRASNRDRTRSSAVSRPENEAAAAAQSGYDVVYCCTQTTFYLLQFYKEIVGNNGGDPNKKSLCLPGLLRDHLFPMGPNRKSLCLPDLLREHPFLLEPLLARSSDLREILFPVDSNKRTPNPKVSQQKESVPERAPVSNGSQQKKLCLPGPLREHPFSLGLNKKSQCLPGPLRENLFPLDPNQKKNTCLSGPPIKCLFPMDPNRKSLCLPGPLREYPFPLGPNRRCLYLPSLLSKHLIPTRRACACQGAPVPARYPEEEIILDAFDREYCLDTFALEDHPHLPESQKEHQWLLGAQQNTMCMPKCHRKYLCPLIPQREHLCLPDPPRENSTGSTCNNQEDTGFSGGHQKIKDSIRHFCA</sequence>
<evidence type="ECO:0000313" key="3">
    <source>
        <dbReference type="Proteomes" id="UP000830375"/>
    </source>
</evidence>
<feature type="compositionally biased region" description="Basic and acidic residues" evidence="1">
    <location>
        <begin position="18"/>
        <end position="29"/>
    </location>
</feature>
<keyword evidence="3" id="KW-1185">Reference proteome</keyword>
<keyword evidence="2" id="KW-0689">Ribosomal protein</keyword>
<accession>A0ABQ8MMR9</accession>
<evidence type="ECO:0000256" key="1">
    <source>
        <dbReference type="SAM" id="MobiDB-lite"/>
    </source>
</evidence>
<name>A0ABQ8MMR9_LABRO</name>
<feature type="region of interest" description="Disordered" evidence="1">
    <location>
        <begin position="131"/>
        <end position="166"/>
    </location>
</feature>
<dbReference type="Proteomes" id="UP000830375">
    <property type="component" value="Unassembled WGS sequence"/>
</dbReference>
<feature type="region of interest" description="Disordered" evidence="1">
    <location>
        <begin position="18"/>
        <end position="37"/>
    </location>
</feature>
<organism evidence="2 3">
    <name type="scientific">Labeo rohita</name>
    <name type="common">Indian major carp</name>
    <name type="synonym">Cyprinus rohita</name>
    <dbReference type="NCBI Taxonomy" id="84645"/>
    <lineage>
        <taxon>Eukaryota</taxon>
        <taxon>Metazoa</taxon>
        <taxon>Chordata</taxon>
        <taxon>Craniata</taxon>
        <taxon>Vertebrata</taxon>
        <taxon>Euteleostomi</taxon>
        <taxon>Actinopterygii</taxon>
        <taxon>Neopterygii</taxon>
        <taxon>Teleostei</taxon>
        <taxon>Ostariophysi</taxon>
        <taxon>Cypriniformes</taxon>
        <taxon>Cyprinidae</taxon>
        <taxon>Labeoninae</taxon>
        <taxon>Labeonini</taxon>
        <taxon>Labeo</taxon>
    </lineage>
</organism>
<reference evidence="2 3" key="1">
    <citation type="submission" date="2022-01" db="EMBL/GenBank/DDBJ databases">
        <title>A high-quality chromosome-level genome assembly of rohu carp, Labeo rohita.</title>
        <authorList>
            <person name="Arick M.A. II"/>
            <person name="Hsu C.-Y."/>
            <person name="Magbanua Z."/>
            <person name="Pechanova O."/>
            <person name="Grover C."/>
            <person name="Miller E."/>
            <person name="Thrash A."/>
            <person name="Ezzel L."/>
            <person name="Alam S."/>
            <person name="Benzie J."/>
            <person name="Hamilton M."/>
            <person name="Karsi A."/>
            <person name="Lawrence M.L."/>
            <person name="Peterson D.G."/>
        </authorList>
    </citation>
    <scope>NUCLEOTIDE SEQUENCE [LARGE SCALE GENOMIC DNA]</scope>
    <source>
        <strain evidence="3">BAU-BD-2019</strain>
        <tissue evidence="2">Blood</tissue>
    </source>
</reference>
<dbReference type="EMBL" id="JACTAM010000005">
    <property type="protein sequence ID" value="KAI2664163.1"/>
    <property type="molecule type" value="Genomic_DNA"/>
</dbReference>